<protein>
    <submittedName>
        <fullName evidence="2">Uncharacterized protein</fullName>
    </submittedName>
</protein>
<keyword evidence="1" id="KW-0472">Membrane</keyword>
<keyword evidence="1" id="KW-1133">Transmembrane helix</keyword>
<reference evidence="2" key="1">
    <citation type="journal article" date="2021" name="Proc. Natl. Acad. Sci. U.S.A.">
        <title>A Catalog of Tens of Thousands of Viruses from Human Metagenomes Reveals Hidden Associations with Chronic Diseases.</title>
        <authorList>
            <person name="Tisza M.J."/>
            <person name="Buck C.B."/>
        </authorList>
    </citation>
    <scope>NUCLEOTIDE SEQUENCE</scope>
    <source>
        <strain evidence="2">CtB3v5</strain>
    </source>
</reference>
<accession>A0A8S5M9Q9</accession>
<feature type="transmembrane region" description="Helical" evidence="1">
    <location>
        <begin position="6"/>
        <end position="24"/>
    </location>
</feature>
<keyword evidence="1" id="KW-0812">Transmembrane</keyword>
<name>A0A8S5M9Q9_9CAUD</name>
<evidence type="ECO:0000313" key="2">
    <source>
        <dbReference type="EMBL" id="DAD78683.1"/>
    </source>
</evidence>
<proteinExistence type="predicted"/>
<sequence length="49" mass="5914">MEFIKLFKISISCYLILNIFHCYIVKINYITLVLSFRIFFSISLNSYLK</sequence>
<dbReference type="EMBL" id="BK014849">
    <property type="protein sequence ID" value="DAD78683.1"/>
    <property type="molecule type" value="Genomic_DNA"/>
</dbReference>
<organism evidence="2">
    <name type="scientific">Siphoviridae sp. ctB3v5</name>
    <dbReference type="NCBI Taxonomy" id="2826186"/>
    <lineage>
        <taxon>Viruses</taxon>
        <taxon>Duplodnaviria</taxon>
        <taxon>Heunggongvirae</taxon>
        <taxon>Uroviricota</taxon>
        <taxon>Caudoviricetes</taxon>
    </lineage>
</organism>
<evidence type="ECO:0000256" key="1">
    <source>
        <dbReference type="SAM" id="Phobius"/>
    </source>
</evidence>